<dbReference type="SUPFAM" id="SSF52096">
    <property type="entry name" value="ClpP/crotonase"/>
    <property type="match status" value="1"/>
</dbReference>
<dbReference type="Pfam" id="PF00574">
    <property type="entry name" value="CLP_protease"/>
    <property type="match status" value="1"/>
</dbReference>
<dbReference type="GO" id="GO:0009368">
    <property type="term" value="C:endopeptidase Clp complex"/>
    <property type="evidence" value="ECO:0007669"/>
    <property type="project" value="TreeGrafter"/>
</dbReference>
<dbReference type="PANTHER" id="PTHR10381:SF11">
    <property type="entry name" value="ATP-DEPENDENT CLP PROTEASE PROTEOLYTIC SUBUNIT, MITOCHONDRIAL"/>
    <property type="match status" value="1"/>
</dbReference>
<protein>
    <recommendedName>
        <fullName evidence="2">ATP-dependent Clp protease proteolytic subunit</fullName>
    </recommendedName>
</protein>
<evidence type="ECO:0000313" key="4">
    <source>
        <dbReference type="Proteomes" id="UP000317369"/>
    </source>
</evidence>
<dbReference type="GO" id="GO:0004252">
    <property type="term" value="F:serine-type endopeptidase activity"/>
    <property type="evidence" value="ECO:0007669"/>
    <property type="project" value="InterPro"/>
</dbReference>
<organism evidence="3 4">
    <name type="scientific">Poriferisphaera corsica</name>
    <dbReference type="NCBI Taxonomy" id="2528020"/>
    <lineage>
        <taxon>Bacteria</taxon>
        <taxon>Pseudomonadati</taxon>
        <taxon>Planctomycetota</taxon>
        <taxon>Phycisphaerae</taxon>
        <taxon>Phycisphaerales</taxon>
        <taxon>Phycisphaeraceae</taxon>
        <taxon>Poriferisphaera</taxon>
    </lineage>
</organism>
<accession>A0A517YXD7</accession>
<dbReference type="PRINTS" id="PR00127">
    <property type="entry name" value="CLPPROTEASEP"/>
</dbReference>
<dbReference type="GO" id="GO:0006515">
    <property type="term" value="P:protein quality control for misfolded or incompletely synthesized proteins"/>
    <property type="evidence" value="ECO:0007669"/>
    <property type="project" value="TreeGrafter"/>
</dbReference>
<dbReference type="InterPro" id="IPR001907">
    <property type="entry name" value="ClpP"/>
</dbReference>
<dbReference type="AlphaFoldDB" id="A0A517YXD7"/>
<proteinExistence type="inferred from homology"/>
<reference evidence="3 4" key="1">
    <citation type="submission" date="2019-02" db="EMBL/GenBank/DDBJ databases">
        <title>Deep-cultivation of Planctomycetes and their phenomic and genomic characterization uncovers novel biology.</title>
        <authorList>
            <person name="Wiegand S."/>
            <person name="Jogler M."/>
            <person name="Boedeker C."/>
            <person name="Pinto D."/>
            <person name="Vollmers J."/>
            <person name="Rivas-Marin E."/>
            <person name="Kohn T."/>
            <person name="Peeters S.H."/>
            <person name="Heuer A."/>
            <person name="Rast P."/>
            <person name="Oberbeckmann S."/>
            <person name="Bunk B."/>
            <person name="Jeske O."/>
            <person name="Meyerdierks A."/>
            <person name="Storesund J.E."/>
            <person name="Kallscheuer N."/>
            <person name="Luecker S."/>
            <person name="Lage O.M."/>
            <person name="Pohl T."/>
            <person name="Merkel B.J."/>
            <person name="Hornburger P."/>
            <person name="Mueller R.-W."/>
            <person name="Bruemmer F."/>
            <person name="Labrenz M."/>
            <person name="Spormann A.M."/>
            <person name="Op den Camp H."/>
            <person name="Overmann J."/>
            <person name="Amann R."/>
            <person name="Jetten M.S.M."/>
            <person name="Mascher T."/>
            <person name="Medema M.H."/>
            <person name="Devos D.P."/>
            <person name="Kaster A.-K."/>
            <person name="Ovreas L."/>
            <person name="Rohde M."/>
            <person name="Galperin M.Y."/>
            <person name="Jogler C."/>
        </authorList>
    </citation>
    <scope>NUCLEOTIDE SEQUENCE [LARGE SCALE GENOMIC DNA]</scope>
    <source>
        <strain evidence="3 4">KS4</strain>
    </source>
</reference>
<dbReference type="GO" id="GO:0004176">
    <property type="term" value="F:ATP-dependent peptidase activity"/>
    <property type="evidence" value="ECO:0007669"/>
    <property type="project" value="InterPro"/>
</dbReference>
<evidence type="ECO:0000256" key="1">
    <source>
        <dbReference type="ARBA" id="ARBA00007039"/>
    </source>
</evidence>
<sequence length="230" mass="25101">MQLFTSALSGFIRVIVVIVGLLLALGCETTSRAVNYSNIDQMIEAGYPNVDVDLNSPLLKNRKIILTTDLNATSARDVITKLIYLDQLDSSKPIDFFINTNGGDLDVALAIIQTYRQIKAPVNTHALVDVKSGGVLLVAAGTGRRIAYPSSLFTVHGGVASSGTPLQYKQKALAIYEREMLTTMNLPREWFPLQGQVFHTMTASEALEYMVVDLIAAPERPLRSQLTEGS</sequence>
<dbReference type="InterPro" id="IPR029045">
    <property type="entry name" value="ClpP/crotonase-like_dom_sf"/>
</dbReference>
<dbReference type="InterPro" id="IPR023562">
    <property type="entry name" value="ClpP/TepA"/>
</dbReference>
<keyword evidence="3" id="KW-0378">Hydrolase</keyword>
<comment type="similarity">
    <text evidence="1 2">Belongs to the peptidase S14 family.</text>
</comment>
<gene>
    <name evidence="3" type="primary">clpP_2</name>
    <name evidence="3" type="ORF">KS4_29680</name>
</gene>
<dbReference type="EMBL" id="CP036425">
    <property type="protein sequence ID" value="QDU34892.1"/>
    <property type="molecule type" value="Genomic_DNA"/>
</dbReference>
<dbReference type="KEGG" id="pcor:KS4_29680"/>
<dbReference type="OrthoDB" id="516793at2"/>
<evidence type="ECO:0000313" key="3">
    <source>
        <dbReference type="EMBL" id="QDU34892.1"/>
    </source>
</evidence>
<keyword evidence="3" id="KW-0645">Protease</keyword>
<dbReference type="PANTHER" id="PTHR10381">
    <property type="entry name" value="ATP-DEPENDENT CLP PROTEASE PROTEOLYTIC SUBUNIT"/>
    <property type="match status" value="1"/>
</dbReference>
<evidence type="ECO:0000256" key="2">
    <source>
        <dbReference type="RuleBase" id="RU003567"/>
    </source>
</evidence>
<name>A0A517YXD7_9BACT</name>
<dbReference type="Gene3D" id="3.90.226.10">
    <property type="entry name" value="2-enoyl-CoA Hydratase, Chain A, domain 1"/>
    <property type="match status" value="1"/>
</dbReference>
<dbReference type="GO" id="GO:0051117">
    <property type="term" value="F:ATPase binding"/>
    <property type="evidence" value="ECO:0007669"/>
    <property type="project" value="TreeGrafter"/>
</dbReference>
<dbReference type="Proteomes" id="UP000317369">
    <property type="component" value="Chromosome"/>
</dbReference>
<keyword evidence="4" id="KW-1185">Reference proteome</keyword>